<comment type="similarity">
    <text evidence="1">Belongs to the HyuE racemase family.</text>
</comment>
<evidence type="ECO:0000313" key="3">
    <source>
        <dbReference type="Proteomes" id="UP001237448"/>
    </source>
</evidence>
<accession>A0ABU0FJ04</accession>
<name>A0ABU0FJ04_9HYPH</name>
<comment type="caution">
    <text evidence="2">The sequence shown here is derived from an EMBL/GenBank/DDBJ whole genome shotgun (WGS) entry which is preliminary data.</text>
</comment>
<gene>
    <name evidence="2" type="ORF">J3R73_004263</name>
</gene>
<dbReference type="RefSeq" id="WP_307431550.1">
    <property type="nucleotide sequence ID" value="NZ_JAUSVK010000001.1"/>
</dbReference>
<dbReference type="Proteomes" id="UP001237448">
    <property type="component" value="Unassembled WGS sequence"/>
</dbReference>
<sequence length="241" mass="24698">MPASDAVARIAMIHALEESVAPAREAFAQGWPEAFAYDLLDTSLAVDRADAGRLDDGMVARFHTLADYVAAHGGRGGRTAGILFTCSAFGPAIDAVKARAAIPVLRPNEAAFETALRAGDRIGLVVSFEPSRLSLEQELHAMAAAQGREVTVVSAVAAGALEALKAGDGERHDALVAEAAAGLGEVDAVVLGQFSLARAHGRTALATAAPVITTPGSAVAALRAAVLARRALPEGQDPHRA</sequence>
<dbReference type="Gene3D" id="3.40.50.12500">
    <property type="match status" value="1"/>
</dbReference>
<organism evidence="2 3">
    <name type="scientific">Labrys monachus</name>
    <dbReference type="NCBI Taxonomy" id="217067"/>
    <lineage>
        <taxon>Bacteria</taxon>
        <taxon>Pseudomonadati</taxon>
        <taxon>Pseudomonadota</taxon>
        <taxon>Alphaproteobacteria</taxon>
        <taxon>Hyphomicrobiales</taxon>
        <taxon>Xanthobacteraceae</taxon>
        <taxon>Labrys</taxon>
    </lineage>
</organism>
<dbReference type="InterPro" id="IPR053714">
    <property type="entry name" value="Iso_Racemase_Enz_sf"/>
</dbReference>
<reference evidence="2 3" key="1">
    <citation type="submission" date="2023-07" db="EMBL/GenBank/DDBJ databases">
        <title>Genomic Encyclopedia of Type Strains, Phase IV (KMG-IV): sequencing the most valuable type-strain genomes for metagenomic binning, comparative biology and taxonomic classification.</title>
        <authorList>
            <person name="Goeker M."/>
        </authorList>
    </citation>
    <scope>NUCLEOTIDE SEQUENCE [LARGE SCALE GENOMIC DNA]</scope>
    <source>
        <strain evidence="2 3">DSM 5896</strain>
    </source>
</reference>
<keyword evidence="3" id="KW-1185">Reference proteome</keyword>
<evidence type="ECO:0000313" key="2">
    <source>
        <dbReference type="EMBL" id="MDQ0394471.1"/>
    </source>
</evidence>
<dbReference type="Pfam" id="PF01177">
    <property type="entry name" value="Asp_Glu_race"/>
    <property type="match status" value="1"/>
</dbReference>
<evidence type="ECO:0000256" key="1">
    <source>
        <dbReference type="ARBA" id="ARBA00038414"/>
    </source>
</evidence>
<dbReference type="EMBL" id="JAUSVK010000001">
    <property type="protein sequence ID" value="MDQ0394471.1"/>
    <property type="molecule type" value="Genomic_DNA"/>
</dbReference>
<protein>
    <submittedName>
        <fullName evidence="2">Asp/Glu/hydantoin racemase</fullName>
    </submittedName>
</protein>
<dbReference type="InterPro" id="IPR015942">
    <property type="entry name" value="Asp/Glu/hydantoin_racemase"/>
</dbReference>
<proteinExistence type="inferred from homology"/>